<accession>A0A1A6H258</accession>
<gene>
    <name evidence="1" type="ORF">A6R68_13065</name>
</gene>
<name>A0A1A6H258_NEOLE</name>
<protein>
    <submittedName>
        <fullName evidence="1">Uncharacterized protein</fullName>
    </submittedName>
</protein>
<dbReference type="EMBL" id="LZPO01055123">
    <property type="protein sequence ID" value="OBS72364.1"/>
    <property type="molecule type" value="Genomic_DNA"/>
</dbReference>
<proteinExistence type="predicted"/>
<keyword evidence="2" id="KW-1185">Reference proteome</keyword>
<organism evidence="1 2">
    <name type="scientific">Neotoma lepida</name>
    <name type="common">Desert woodrat</name>
    <dbReference type="NCBI Taxonomy" id="56216"/>
    <lineage>
        <taxon>Eukaryota</taxon>
        <taxon>Metazoa</taxon>
        <taxon>Chordata</taxon>
        <taxon>Craniata</taxon>
        <taxon>Vertebrata</taxon>
        <taxon>Euteleostomi</taxon>
        <taxon>Mammalia</taxon>
        <taxon>Eutheria</taxon>
        <taxon>Euarchontoglires</taxon>
        <taxon>Glires</taxon>
        <taxon>Rodentia</taxon>
        <taxon>Myomorpha</taxon>
        <taxon>Muroidea</taxon>
        <taxon>Cricetidae</taxon>
        <taxon>Neotominae</taxon>
        <taxon>Neotoma</taxon>
    </lineage>
</organism>
<comment type="caution">
    <text evidence="1">The sequence shown here is derived from an EMBL/GenBank/DDBJ whole genome shotgun (WGS) entry which is preliminary data.</text>
</comment>
<evidence type="ECO:0000313" key="2">
    <source>
        <dbReference type="Proteomes" id="UP000092124"/>
    </source>
</evidence>
<dbReference type="Proteomes" id="UP000092124">
    <property type="component" value="Unassembled WGS sequence"/>
</dbReference>
<dbReference type="AlphaFoldDB" id="A0A1A6H258"/>
<evidence type="ECO:0000313" key="1">
    <source>
        <dbReference type="EMBL" id="OBS72364.1"/>
    </source>
</evidence>
<feature type="non-terminal residue" evidence="1">
    <location>
        <position position="112"/>
    </location>
</feature>
<sequence>MEQKYLVVQTDVVVTFHLKFCCHLQRIHLDGGCTAETYDEGPQDGSVQVDHNHKWYLAVSILQWNPDRARPKWKLTELVLHYWSHGEFQLFSEIYIGHMGSGTKLQMRHKKH</sequence>
<reference evidence="1 2" key="1">
    <citation type="submission" date="2016-06" db="EMBL/GenBank/DDBJ databases">
        <title>The Draft Genome Sequence and Annotation of the Desert Woodrat Neotoma lepida.</title>
        <authorList>
            <person name="Campbell M."/>
            <person name="Oakeson K.F."/>
            <person name="Yandell M."/>
            <person name="Halpert J.R."/>
            <person name="Dearing D."/>
        </authorList>
    </citation>
    <scope>NUCLEOTIDE SEQUENCE [LARGE SCALE GENOMIC DNA]</scope>
    <source>
        <strain evidence="1">417</strain>
        <tissue evidence="1">Liver</tissue>
    </source>
</reference>